<accession>A0A0T9UWI3</accession>
<dbReference type="Proteomes" id="UP000040088">
    <property type="component" value="Unassembled WGS sequence"/>
</dbReference>
<organism evidence="1 2">
    <name type="scientific">Yersinia aleksiciae</name>
    <dbReference type="NCBI Taxonomy" id="263819"/>
    <lineage>
        <taxon>Bacteria</taxon>
        <taxon>Pseudomonadati</taxon>
        <taxon>Pseudomonadota</taxon>
        <taxon>Gammaproteobacteria</taxon>
        <taxon>Enterobacterales</taxon>
        <taxon>Yersiniaceae</taxon>
        <taxon>Yersinia</taxon>
    </lineage>
</organism>
<protein>
    <submittedName>
        <fullName evidence="1">Uncharacterized protein</fullName>
    </submittedName>
</protein>
<reference evidence="2" key="1">
    <citation type="submission" date="2015-03" db="EMBL/GenBank/DDBJ databases">
        <authorList>
            <consortium name="Pathogen Informatics"/>
        </authorList>
    </citation>
    <scope>NUCLEOTIDE SEQUENCE [LARGE SCALE GENOMIC DNA]</scope>
    <source>
        <strain evidence="2">IP27925</strain>
    </source>
</reference>
<dbReference type="AlphaFoldDB" id="A0A0T9UWI3"/>
<evidence type="ECO:0000313" key="2">
    <source>
        <dbReference type="Proteomes" id="UP000040088"/>
    </source>
</evidence>
<dbReference type="EMBL" id="CQEM01000021">
    <property type="protein sequence ID" value="CNL75023.1"/>
    <property type="molecule type" value="Genomic_DNA"/>
</dbReference>
<gene>
    <name evidence="1" type="ORF">ERS008460_03678</name>
</gene>
<sequence>MTNITPTTTQSVELIANIVGKKLAIDGQEARRMAITGALSGVTQAFYSRQHSPSDTKQP</sequence>
<evidence type="ECO:0000313" key="1">
    <source>
        <dbReference type="EMBL" id="CNL75023.1"/>
    </source>
</evidence>
<dbReference type="RefSeq" id="WP_032466294.1">
    <property type="nucleotide sequence ID" value="NZ_CQEM01000021.1"/>
</dbReference>
<name>A0A0T9UWI3_YERAE</name>
<proteinExistence type="predicted"/>